<dbReference type="InterPro" id="IPR007473">
    <property type="entry name" value="RlmJ"/>
</dbReference>
<dbReference type="GO" id="GO:0003723">
    <property type="term" value="F:RNA binding"/>
    <property type="evidence" value="ECO:0007669"/>
    <property type="project" value="UniProtKB-UniRule"/>
</dbReference>
<organism evidence="7 8">
    <name type="scientific">Pseudogulbenkiania subflava DSM 22618</name>
    <dbReference type="NCBI Taxonomy" id="1123014"/>
    <lineage>
        <taxon>Bacteria</taxon>
        <taxon>Pseudomonadati</taxon>
        <taxon>Pseudomonadota</taxon>
        <taxon>Betaproteobacteria</taxon>
        <taxon>Neisseriales</taxon>
        <taxon>Chromobacteriaceae</taxon>
        <taxon>Pseudogulbenkiania</taxon>
    </lineage>
</organism>
<proteinExistence type="inferred from homology"/>
<evidence type="ECO:0000256" key="6">
    <source>
        <dbReference type="HAMAP-Rule" id="MF_00934"/>
    </source>
</evidence>
<dbReference type="PANTHER" id="PTHR37426:SF1">
    <property type="entry name" value="RIBOSOMAL RNA LARGE SUBUNIT METHYLTRANSFERASE J"/>
    <property type="match status" value="1"/>
</dbReference>
<dbReference type="AlphaFoldDB" id="A0A1Y6BKN7"/>
<evidence type="ECO:0000256" key="4">
    <source>
        <dbReference type="ARBA" id="ARBA00022691"/>
    </source>
</evidence>
<dbReference type="GO" id="GO:0005829">
    <property type="term" value="C:cytosol"/>
    <property type="evidence" value="ECO:0007669"/>
    <property type="project" value="TreeGrafter"/>
</dbReference>
<dbReference type="FunFam" id="3.40.50.150:FF:000037">
    <property type="entry name" value="Ribosomal RNA large subunit methyltransferase J"/>
    <property type="match status" value="1"/>
</dbReference>
<accession>A0A1Y6BKN7</accession>
<dbReference type="SUPFAM" id="SSF53335">
    <property type="entry name" value="S-adenosyl-L-methionine-dependent methyltransferases"/>
    <property type="match status" value="1"/>
</dbReference>
<dbReference type="EC" id="2.1.1.266" evidence="6"/>
<dbReference type="InterPro" id="IPR029063">
    <property type="entry name" value="SAM-dependent_MTases_sf"/>
</dbReference>
<feature type="binding site" evidence="6">
    <location>
        <position position="100"/>
    </location>
    <ligand>
        <name>S-adenosyl-L-methionine</name>
        <dbReference type="ChEBI" id="CHEBI:59789"/>
    </ligand>
</feature>
<dbReference type="HAMAP" id="MF_00934">
    <property type="entry name" value="23SrRNA_methyltr_J"/>
    <property type="match status" value="1"/>
</dbReference>
<evidence type="ECO:0000256" key="2">
    <source>
        <dbReference type="ARBA" id="ARBA00022603"/>
    </source>
</evidence>
<keyword evidence="2 6" id="KW-0489">Methyltransferase</keyword>
<gene>
    <name evidence="6" type="primary">rlmJ</name>
    <name evidence="7" type="ORF">SAMN02745746_00993</name>
</gene>
<dbReference type="Proteomes" id="UP000192920">
    <property type="component" value="Unassembled WGS sequence"/>
</dbReference>
<evidence type="ECO:0000256" key="5">
    <source>
        <dbReference type="ARBA" id="ARBA00022884"/>
    </source>
</evidence>
<keyword evidence="3 6" id="KW-0808">Transferase</keyword>
<reference evidence="8" key="1">
    <citation type="submission" date="2017-04" db="EMBL/GenBank/DDBJ databases">
        <authorList>
            <person name="Varghese N."/>
            <person name="Submissions S."/>
        </authorList>
    </citation>
    <scope>NUCLEOTIDE SEQUENCE [LARGE SCALE GENOMIC DNA]</scope>
    <source>
        <strain evidence="8">DSM 22618</strain>
    </source>
</reference>
<protein>
    <recommendedName>
        <fullName evidence="6">Ribosomal RNA large subunit methyltransferase J</fullName>
        <ecNumber evidence="6">2.1.1.266</ecNumber>
    </recommendedName>
    <alternativeName>
        <fullName evidence="6">23S rRNA (adenine(2030)-N6)-methyltransferase</fullName>
    </alternativeName>
    <alternativeName>
        <fullName evidence="6">23S rRNA m6A2030 methyltransferase</fullName>
    </alternativeName>
</protein>
<feature type="site" description="Interaction with substrate rRNA" evidence="6">
    <location>
        <position position="4"/>
    </location>
</feature>
<dbReference type="Pfam" id="PF04378">
    <property type="entry name" value="RsmJ"/>
    <property type="match status" value="1"/>
</dbReference>
<feature type="binding site" evidence="6">
    <location>
        <begin position="144"/>
        <end position="145"/>
    </location>
    <ligand>
        <name>S-adenosyl-L-methionine</name>
        <dbReference type="ChEBI" id="CHEBI:59789"/>
    </ligand>
</feature>
<evidence type="ECO:0000313" key="7">
    <source>
        <dbReference type="EMBL" id="SMF06158.1"/>
    </source>
</evidence>
<feature type="active site" description="Proton acceptor" evidence="6">
    <location>
        <position position="165"/>
    </location>
</feature>
<dbReference type="GO" id="GO:0070475">
    <property type="term" value="P:rRNA base methylation"/>
    <property type="evidence" value="ECO:0007669"/>
    <property type="project" value="UniProtKB-UniRule"/>
</dbReference>
<comment type="function">
    <text evidence="6">Specifically methylates the adenine in position 2030 of 23S rRNA.</text>
</comment>
<comment type="subunit">
    <text evidence="6">Monomer.</text>
</comment>
<evidence type="ECO:0000256" key="1">
    <source>
        <dbReference type="ARBA" id="ARBA00022552"/>
    </source>
</evidence>
<dbReference type="Gene3D" id="3.40.50.150">
    <property type="entry name" value="Vaccinia Virus protein VP39"/>
    <property type="match status" value="1"/>
</dbReference>
<keyword evidence="1 6" id="KW-0698">rRNA processing</keyword>
<sequence length="281" mass="31673">MLSYRHAFHAGNHADVLKHFVEVELLRYLGQKDKPYWYVDTHAGAGCYSLEEGYATKNAEFESGIARLWQRDDLPEPLAGYVDVVRRLNPDGRLRLYPGSPLVASEVMPAGDKLRLFELHPTDSQILQNNFADAGRRVQVQAANGFDGIKAILPPPPRRALVLIDPPYEDKRDYQHVVTALKEGLKRFATGTYAVWYPCLQRQEAKELPQQLKKLPVKSWLNVTLSVQSPSKDGFGMHGSGMFILNPPWTLHATLQQVMPYLVEVLGLDKGAGFTLEQHEN</sequence>
<dbReference type="PANTHER" id="PTHR37426">
    <property type="entry name" value="RIBOSOMAL RNA LARGE SUBUNIT METHYLTRANSFERASE J"/>
    <property type="match status" value="1"/>
</dbReference>
<comment type="similarity">
    <text evidence="6">Belongs to the RlmJ family.</text>
</comment>
<evidence type="ECO:0000313" key="8">
    <source>
        <dbReference type="Proteomes" id="UP000192920"/>
    </source>
</evidence>
<keyword evidence="8" id="KW-1185">Reference proteome</keyword>
<evidence type="ECO:0000256" key="3">
    <source>
        <dbReference type="ARBA" id="ARBA00022679"/>
    </source>
</evidence>
<dbReference type="RefSeq" id="WP_085275327.1">
    <property type="nucleotide sequence ID" value="NZ_FXAG01000004.1"/>
</dbReference>
<dbReference type="EMBL" id="FXAG01000004">
    <property type="protein sequence ID" value="SMF06158.1"/>
    <property type="molecule type" value="Genomic_DNA"/>
</dbReference>
<dbReference type="GO" id="GO:0036307">
    <property type="term" value="F:23S rRNA (adenine(2030)-N(6))-methyltransferase activity"/>
    <property type="evidence" value="ECO:0007669"/>
    <property type="project" value="UniProtKB-UniRule"/>
</dbReference>
<feature type="binding site" evidence="6">
    <location>
        <position position="165"/>
    </location>
    <ligand>
        <name>S-adenosyl-L-methionine</name>
        <dbReference type="ChEBI" id="CHEBI:59789"/>
    </ligand>
</feature>
<keyword evidence="5 6" id="KW-0694">RNA-binding</keyword>
<keyword evidence="4 6" id="KW-0949">S-adenosyl-L-methionine</keyword>
<feature type="binding site" evidence="6">
    <location>
        <position position="19"/>
    </location>
    <ligand>
        <name>S-adenosyl-L-methionine</name>
        <dbReference type="ChEBI" id="CHEBI:59789"/>
    </ligand>
</feature>
<comment type="catalytic activity">
    <reaction evidence="6">
        <text>adenosine(2030) in 23S rRNA + S-adenosyl-L-methionine = N(6)-methyladenosine(2030) in 23S rRNA + S-adenosyl-L-homocysteine + H(+)</text>
        <dbReference type="Rhea" id="RHEA:43736"/>
        <dbReference type="Rhea" id="RHEA-COMP:10668"/>
        <dbReference type="Rhea" id="RHEA-COMP:10669"/>
        <dbReference type="ChEBI" id="CHEBI:15378"/>
        <dbReference type="ChEBI" id="CHEBI:57856"/>
        <dbReference type="ChEBI" id="CHEBI:59789"/>
        <dbReference type="ChEBI" id="CHEBI:74411"/>
        <dbReference type="ChEBI" id="CHEBI:74449"/>
        <dbReference type="EC" id="2.1.1.266"/>
    </reaction>
</comment>
<feature type="binding site" evidence="6">
    <location>
        <position position="42"/>
    </location>
    <ligand>
        <name>S-adenosyl-L-methionine</name>
        <dbReference type="ChEBI" id="CHEBI:59789"/>
    </ligand>
</feature>
<name>A0A1Y6BKN7_9NEIS</name>
<feature type="binding site" evidence="6">
    <location>
        <position position="118"/>
    </location>
    <ligand>
        <name>S-adenosyl-L-methionine</name>
        <dbReference type="ChEBI" id="CHEBI:59789"/>
    </ligand>
</feature>